<protein>
    <submittedName>
        <fullName evidence="7">Octaprenyl diphosphate synthase / Dimethylallyltransferase / (2E,6E)-farnesyl diphosphate synthase / Geranylgeranyl diphosphate synthase</fullName>
        <ecNumber evidence="7">2.5.1.1</ecNumber>
        <ecNumber evidence="7">2.5.1.10</ecNumber>
        <ecNumber evidence="7">2.5.1.29</ecNumber>
        <ecNumber evidence="7">2.5.1.90</ecNumber>
    </submittedName>
</protein>
<reference evidence="8" key="1">
    <citation type="submission" date="2015-10" db="EMBL/GenBank/DDBJ databases">
        <title>Extensive mobilome-driven genome diversification in gut-associated Bacteroides vulgatus mpk.</title>
        <authorList>
            <person name="Beier S."/>
            <person name="Lange A."/>
            <person name="Huson D.H."/>
            <person name="Frick J.-S."/>
            <person name="Autenrieth I.B."/>
        </authorList>
    </citation>
    <scope>NUCLEOTIDE SEQUENCE [LARGE SCALE GENOMIC DNA]</scope>
    <source>
        <strain evidence="8">mpk</strain>
    </source>
</reference>
<keyword evidence="5" id="KW-0460">Magnesium</keyword>
<dbReference type="GO" id="GO:0004337">
    <property type="term" value="F:(2E,6E)-farnesyl diphosphate synthase activity"/>
    <property type="evidence" value="ECO:0007669"/>
    <property type="project" value="UniProtKB-EC"/>
</dbReference>
<evidence type="ECO:0000313" key="7">
    <source>
        <dbReference type="EMBL" id="ALK83573.1"/>
    </source>
</evidence>
<organism evidence="7 8">
    <name type="scientific">Phocaeicola vulgatus</name>
    <name type="common">Bacteroides vulgatus</name>
    <dbReference type="NCBI Taxonomy" id="821"/>
    <lineage>
        <taxon>Bacteria</taxon>
        <taxon>Pseudomonadati</taxon>
        <taxon>Bacteroidota</taxon>
        <taxon>Bacteroidia</taxon>
        <taxon>Bacteroidales</taxon>
        <taxon>Bacteroidaceae</taxon>
        <taxon>Phocaeicola</taxon>
    </lineage>
</organism>
<evidence type="ECO:0000256" key="2">
    <source>
        <dbReference type="ARBA" id="ARBA00006706"/>
    </source>
</evidence>
<dbReference type="Gene3D" id="1.10.600.10">
    <property type="entry name" value="Farnesyl Diphosphate Synthase"/>
    <property type="match status" value="1"/>
</dbReference>
<dbReference type="EC" id="2.5.1.10" evidence="7"/>
<evidence type="ECO:0000256" key="3">
    <source>
        <dbReference type="ARBA" id="ARBA00022679"/>
    </source>
</evidence>
<dbReference type="PROSITE" id="PS00444">
    <property type="entry name" value="POLYPRENYL_SYNTHASE_2"/>
    <property type="match status" value="1"/>
</dbReference>
<reference evidence="7 8" key="2">
    <citation type="journal article" date="2016" name="Genome Biol. Evol.">
        <title>Extensive mobilome-driven genome diversification in mouse gut-associated Bacteroides vulgatus mpk.</title>
        <authorList>
            <person name="Lange A."/>
            <person name="Beier S."/>
            <person name="Steimle A."/>
            <person name="Autenrieth I.B."/>
            <person name="Huson D.H."/>
            <person name="Frick J.S."/>
        </authorList>
    </citation>
    <scope>NUCLEOTIDE SEQUENCE [LARGE SCALE GENOMIC DNA]</scope>
    <source>
        <strain evidence="8">mpk</strain>
    </source>
</reference>
<dbReference type="GO" id="GO:0106350">
    <property type="term" value="F:all-trans-octaprenyl-diphosphate synthase activity"/>
    <property type="evidence" value="ECO:0007669"/>
    <property type="project" value="UniProtKB-EC"/>
</dbReference>
<evidence type="ECO:0000256" key="4">
    <source>
        <dbReference type="ARBA" id="ARBA00022723"/>
    </source>
</evidence>
<keyword evidence="3 6" id="KW-0808">Transferase</keyword>
<comment type="similarity">
    <text evidence="2 6">Belongs to the FPP/GGPP synthase family.</text>
</comment>
<dbReference type="Proteomes" id="UP000061587">
    <property type="component" value="Chromosome"/>
</dbReference>
<dbReference type="EC" id="2.5.1.90" evidence="7"/>
<accession>A0A0P0LDE8</accession>
<keyword evidence="4" id="KW-0479">Metal-binding</keyword>
<dbReference type="GO" id="GO:0004161">
    <property type="term" value="F:dimethylallyltranstransferase activity"/>
    <property type="evidence" value="ECO:0007669"/>
    <property type="project" value="UniProtKB-EC"/>
</dbReference>
<evidence type="ECO:0000313" key="8">
    <source>
        <dbReference type="Proteomes" id="UP000061587"/>
    </source>
</evidence>
<dbReference type="GO" id="GO:0008299">
    <property type="term" value="P:isoprenoid biosynthetic process"/>
    <property type="evidence" value="ECO:0007669"/>
    <property type="project" value="InterPro"/>
</dbReference>
<dbReference type="EC" id="2.5.1.1" evidence="7"/>
<dbReference type="PROSITE" id="PS00723">
    <property type="entry name" value="POLYPRENYL_SYNTHASE_1"/>
    <property type="match status" value="1"/>
</dbReference>
<dbReference type="CDD" id="cd00685">
    <property type="entry name" value="Trans_IPPS_HT"/>
    <property type="match status" value="1"/>
</dbReference>
<gene>
    <name evidence="7" type="ORF">BvMPK_0956</name>
</gene>
<dbReference type="GO" id="GO:0004311">
    <property type="term" value="F:geranylgeranyl diphosphate synthase activity"/>
    <property type="evidence" value="ECO:0007669"/>
    <property type="project" value="UniProtKB-EC"/>
</dbReference>
<dbReference type="SUPFAM" id="SSF48576">
    <property type="entry name" value="Terpenoid synthases"/>
    <property type="match status" value="1"/>
</dbReference>
<dbReference type="PANTHER" id="PTHR12001:SF69">
    <property type="entry name" value="ALL TRANS-POLYPRENYL-DIPHOSPHATE SYNTHASE PDSS1"/>
    <property type="match status" value="1"/>
</dbReference>
<dbReference type="SFLD" id="SFLDS00005">
    <property type="entry name" value="Isoprenoid_Synthase_Type_I"/>
    <property type="match status" value="1"/>
</dbReference>
<sequence length="330" mass="36983">MHKLTCMDKLQQIKLPIDKEFEEFRRLFDSSLQSSNSLLSEVLSYIKQRNGKMMRPILALLIAKLFGEINDSTLHAALSLELLHTASLVHDDVVDESDKRRGQSSVNAIYNNKVSVLVGDYMLATSLKHSAMTREITIVDLVACLGQNLSEGEIIQLANINASEFSEEVYYDVIRKKTAALFTASAEAGAISVHASDEMVKNARVFGEMIGIAFQIKDDIFDYYSSDEIGKPTGNDMREGKLTLPALYVLNMFDDEEMRKLALRIRALDASDEDIARFIEYTKVKGGIEYARQAMVDYRNKALALLPQSAGQAVKDALTAYIDYVIERDK</sequence>
<name>A0A0P0LDE8_PHOVU</name>
<dbReference type="InterPro" id="IPR033749">
    <property type="entry name" value="Polyprenyl_synt_CS"/>
</dbReference>
<dbReference type="PANTHER" id="PTHR12001">
    <property type="entry name" value="GERANYLGERANYL PYROPHOSPHATE SYNTHASE"/>
    <property type="match status" value="1"/>
</dbReference>
<evidence type="ECO:0000256" key="1">
    <source>
        <dbReference type="ARBA" id="ARBA00001946"/>
    </source>
</evidence>
<dbReference type="Pfam" id="PF00348">
    <property type="entry name" value="polyprenyl_synt"/>
    <property type="match status" value="1"/>
</dbReference>
<evidence type="ECO:0000256" key="5">
    <source>
        <dbReference type="ARBA" id="ARBA00022842"/>
    </source>
</evidence>
<dbReference type="GO" id="GO:0046872">
    <property type="term" value="F:metal ion binding"/>
    <property type="evidence" value="ECO:0007669"/>
    <property type="project" value="UniProtKB-KW"/>
</dbReference>
<dbReference type="InterPro" id="IPR008949">
    <property type="entry name" value="Isoprenoid_synthase_dom_sf"/>
</dbReference>
<comment type="cofactor">
    <cofactor evidence="1">
        <name>Mg(2+)</name>
        <dbReference type="ChEBI" id="CHEBI:18420"/>
    </cofactor>
</comment>
<dbReference type="AlphaFoldDB" id="A0A0P0LDE8"/>
<dbReference type="PATRIC" id="fig|821.40.peg.1131"/>
<dbReference type="EC" id="2.5.1.29" evidence="7"/>
<evidence type="ECO:0000256" key="6">
    <source>
        <dbReference type="RuleBase" id="RU004466"/>
    </source>
</evidence>
<proteinExistence type="inferred from homology"/>
<dbReference type="EMBL" id="CP013020">
    <property type="protein sequence ID" value="ALK83573.1"/>
    <property type="molecule type" value="Genomic_DNA"/>
</dbReference>
<dbReference type="InterPro" id="IPR000092">
    <property type="entry name" value="Polyprenyl_synt"/>
</dbReference>